<dbReference type="PANTHER" id="PTHR28152">
    <property type="entry name" value="HYDROXYACYL-THIOESTER DEHYDRATASE TYPE 2, MITOCHONDRIAL"/>
    <property type="match status" value="1"/>
</dbReference>
<organism evidence="2 3">
    <name type="scientific">Apiospora hydei</name>
    <dbReference type="NCBI Taxonomy" id="1337664"/>
    <lineage>
        <taxon>Eukaryota</taxon>
        <taxon>Fungi</taxon>
        <taxon>Dikarya</taxon>
        <taxon>Ascomycota</taxon>
        <taxon>Pezizomycotina</taxon>
        <taxon>Sordariomycetes</taxon>
        <taxon>Xylariomycetidae</taxon>
        <taxon>Amphisphaeriales</taxon>
        <taxon>Apiosporaceae</taxon>
        <taxon>Apiospora</taxon>
    </lineage>
</organism>
<dbReference type="EMBL" id="JAQQWN010000004">
    <property type="protein sequence ID" value="KAK8090331.1"/>
    <property type="molecule type" value="Genomic_DNA"/>
</dbReference>
<protein>
    <submittedName>
        <fullName evidence="2">Uncharacterized protein</fullName>
    </submittedName>
</protein>
<name>A0ABR1X4I9_9PEZI</name>
<sequence length="446" mass="50106">MVTRHATLACGRHLARHHHHEYLGLHSSLSFIVKQKRGFRSSRALAFSSSPQAHSHNASAAAALLDIKSLRAEMLARPEQLTWDTMSPTPSYLLDISLSEYLDGNSKTNNKNSGNGSGSNILTGGGGLDPKTIKYPLPPGAPFERRMWAGGSIEFRWPLRLDHGPAVCAERIQDVTVRGPPGHEKAFVDVLRCYGNTGRDAKTGRVVMSRAPEGAVREVRTLVFMRKQEEAENEEDLESIPRGLLRRGIRSNRPERLIKVPYKPTYSQTLTPDRTLLFHFSALSYNAHLIHLDERYSQRVERRPGLLVHGPLCLNLMLAVLRCSWAATTTPPTLPQKEAVDDAFLKDALFDIKSPNDITPEDLERIVKRSQLRAERPSRWPPAVWRIDYRNLAPLYVDEEMRVCVRSQKGSHKHDVWIENHLGGLCVKGTVLTTESAEAKSALFRM</sequence>
<comment type="caution">
    <text evidence="2">The sequence shown here is derived from an EMBL/GenBank/DDBJ whole genome shotgun (WGS) entry which is preliminary data.</text>
</comment>
<dbReference type="PANTHER" id="PTHR28152:SF1">
    <property type="entry name" value="HYDROXYACYL-THIOESTER DEHYDRATASE TYPE 2, MITOCHONDRIAL"/>
    <property type="match status" value="1"/>
</dbReference>
<gene>
    <name evidence="2" type="ORF">PG997_005292</name>
</gene>
<proteinExistence type="predicted"/>
<dbReference type="Gene3D" id="3.10.129.10">
    <property type="entry name" value="Hotdog Thioesterase"/>
    <property type="match status" value="1"/>
</dbReference>
<dbReference type="InterPro" id="IPR052741">
    <property type="entry name" value="Mitochondrial_HTD2"/>
</dbReference>
<dbReference type="GeneID" id="92042667"/>
<feature type="compositionally biased region" description="Low complexity" evidence="1">
    <location>
        <begin position="107"/>
        <end position="122"/>
    </location>
</feature>
<feature type="region of interest" description="Disordered" evidence="1">
    <location>
        <begin position="107"/>
        <end position="129"/>
    </location>
</feature>
<dbReference type="InterPro" id="IPR029069">
    <property type="entry name" value="HotDog_dom_sf"/>
</dbReference>
<accession>A0ABR1X4I9</accession>
<keyword evidence="3" id="KW-1185">Reference proteome</keyword>
<evidence type="ECO:0000256" key="1">
    <source>
        <dbReference type="SAM" id="MobiDB-lite"/>
    </source>
</evidence>
<dbReference type="RefSeq" id="XP_066673225.1">
    <property type="nucleotide sequence ID" value="XM_066809607.1"/>
</dbReference>
<reference evidence="2 3" key="1">
    <citation type="submission" date="2023-01" db="EMBL/GenBank/DDBJ databases">
        <title>Analysis of 21 Apiospora genomes using comparative genomics revels a genus with tremendous synthesis potential of carbohydrate active enzymes and secondary metabolites.</title>
        <authorList>
            <person name="Sorensen T."/>
        </authorList>
    </citation>
    <scope>NUCLEOTIDE SEQUENCE [LARGE SCALE GENOMIC DNA]</scope>
    <source>
        <strain evidence="2 3">CBS 114990</strain>
    </source>
</reference>
<dbReference type="SUPFAM" id="SSF54637">
    <property type="entry name" value="Thioesterase/thiol ester dehydrase-isomerase"/>
    <property type="match status" value="1"/>
</dbReference>
<dbReference type="Proteomes" id="UP001433268">
    <property type="component" value="Unassembled WGS sequence"/>
</dbReference>
<evidence type="ECO:0000313" key="2">
    <source>
        <dbReference type="EMBL" id="KAK8090331.1"/>
    </source>
</evidence>
<evidence type="ECO:0000313" key="3">
    <source>
        <dbReference type="Proteomes" id="UP001433268"/>
    </source>
</evidence>